<evidence type="ECO:0000256" key="8">
    <source>
        <dbReference type="SAM" id="MobiDB-lite"/>
    </source>
</evidence>
<comment type="caution">
    <text evidence="12">The sequence shown here is derived from an EMBL/GenBank/DDBJ whole genome shotgun (WGS) entry which is preliminary data.</text>
</comment>
<dbReference type="STRING" id="418985.A0A1V9Y0U8"/>
<comment type="function">
    <text evidence="7">Receptor for netrin required for axon guidance. Mediates axon repulsion of neuronal growth cones in the developing nervous system upon ligand binding.</text>
</comment>
<reference evidence="12 13" key="1">
    <citation type="journal article" date="2017" name="Gigascience">
        <title>Draft genome of the honey bee ectoparasitic mite, Tropilaelaps mercedesae, is shaped by the parasitic life history.</title>
        <authorList>
            <person name="Dong X."/>
            <person name="Armstrong S.D."/>
            <person name="Xia D."/>
            <person name="Makepeace B.L."/>
            <person name="Darby A.C."/>
            <person name="Kadowaki T."/>
        </authorList>
    </citation>
    <scope>NUCLEOTIDE SEQUENCE [LARGE SCALE GENOMIC DNA]</scope>
    <source>
        <strain evidence="12">Wuxi-XJTLU</strain>
    </source>
</reference>
<dbReference type="SUPFAM" id="SSF48726">
    <property type="entry name" value="Immunoglobulin"/>
    <property type="match status" value="1"/>
</dbReference>
<dbReference type="PROSITE" id="PS50092">
    <property type="entry name" value="TSP1"/>
    <property type="match status" value="2"/>
</dbReference>
<dbReference type="Pfam" id="PF17217">
    <property type="entry name" value="UPA"/>
    <property type="match status" value="1"/>
</dbReference>
<dbReference type="GO" id="GO:0008045">
    <property type="term" value="P:motor neuron axon guidance"/>
    <property type="evidence" value="ECO:0007669"/>
    <property type="project" value="TreeGrafter"/>
</dbReference>
<dbReference type="InterPro" id="IPR007110">
    <property type="entry name" value="Ig-like_dom"/>
</dbReference>
<comment type="similarity">
    <text evidence="2 7">Belongs to the unc-5 family.</text>
</comment>
<dbReference type="PROSITE" id="PS50017">
    <property type="entry name" value="DEATH_DOMAIN"/>
    <property type="match status" value="1"/>
</dbReference>
<dbReference type="PANTHER" id="PTHR12582:SF47">
    <property type="entry name" value="NETRIN RECEPTOR UNC-5"/>
    <property type="match status" value="1"/>
</dbReference>
<dbReference type="SMART" id="SM00409">
    <property type="entry name" value="IG"/>
    <property type="match status" value="1"/>
</dbReference>
<sequence length="1143" mass="125461">MFSQQNDYFNVINTEAIPLFISDVSETDFDEDVGGTHHGDGANAFSLLLHELNEGPVIEREPVDTKVTRGESTNGPNNGFICAAKNALSVQVRCSARNLSGAQPVSTVRSTIAVGTAAQLANNNAQQQQTDYNSPGGSLVVPSSTLVDLVDPMTGVRHIEIEATVDERIFDMFKTTEELKNVTTLYCICYAWSSKGHVISRIATIKYTEGATAEKKSPKNLKANISGTRVVSLGEKVLLECPLDRPHSLKFRGFQSENESYRVFWLKNGAEVMLDDNVEIDSKQGSLLILRADSSNEGSYACGIKAGGSNKDHSTVRLGYKIDIHVRSDGSWSSWGSWSECSSRCGRGQRTRSRSCTNPPPRHGGRDCPGDYFVHNECHSRRDCLNGHSTEKDWGDSAPFSATWSQWTAWSECGSDCKKHRQRWCSNGLLAAQSHHAHRVQGSEEGIGHLQRYAATPCSGKNHISANCTGGMCSMRGSKINGFHPQLGPVIPGSEGGYKGLSNNYLQEEGSLLSQEQGFLLSHVGGLEAIAMVIGMALAAIILAFTFLIALRFWPRDCGQADKRQLPSTPHHMATYNTHVPINGEFPTVACEGIATLPPNVAESFSQDLRLKDFSTEGKLETAVTIPLLQKLYTQTTSTPGSVTPTQIRSNSNVNHSRTPSSTEKTHRTDSETQSYSDYGAPGSASEYDLIYDTISDELRISGTNKASVAPYVPNHQIAWMTVGPEGGRVGLDRLSVWLTVPPGAIRHGRREMYIAILGNGERERLVGLDDEQSMLSAVIQCGPVGSPLARPVILSFDHCAHAPAEKWNVHLLSSGTNGELHAQWKKELSLMSTGQDVISKRAYVQMDSRMCHLQTDKLCRFVLVGESSNKSFAAKSLVLLAFLSKISSLSQNDYSVRVYCVEDTKAALQNVYSDERGRSVPLDEPKSMVLHDGGANLCLTLEESSLSDDWEFKPGANQQEIPFSHVWSSRLSLLHCSFVLTSSSHSEPLKLACRVMVFQRGNQSHRQILNLNSNAIYRNTTEMPTQTVHSHLSNTLISRTGGSTVVPAEGFRLTPEVRSRICVLLDPPNPEGSDWRRLAQHLELDGNLTYFASKVSPTACLLDLWEVRHREAGTLTSLLEVLKNIERPDLTATLEKHFGAWV</sequence>
<dbReference type="PROSITE" id="PS51145">
    <property type="entry name" value="ZU5"/>
    <property type="match status" value="1"/>
</dbReference>
<dbReference type="SMART" id="SM00209">
    <property type="entry name" value="TSP1"/>
    <property type="match status" value="2"/>
</dbReference>
<dbReference type="PANTHER" id="PTHR12582">
    <property type="entry name" value="NETRIN RECEPTOR UNC5"/>
    <property type="match status" value="1"/>
</dbReference>
<evidence type="ECO:0000256" key="6">
    <source>
        <dbReference type="ARBA" id="ARBA00023157"/>
    </source>
</evidence>
<dbReference type="SMART" id="SM00218">
    <property type="entry name" value="ZU5"/>
    <property type="match status" value="1"/>
</dbReference>
<name>A0A1V9Y0U8_9ACAR</name>
<dbReference type="FunCoup" id="A0A1V9Y0U8">
    <property type="interactions" value="155"/>
</dbReference>
<dbReference type="Gene3D" id="1.10.533.10">
    <property type="entry name" value="Death Domain, Fas"/>
    <property type="match status" value="1"/>
</dbReference>
<keyword evidence="3 7" id="KW-0812">Transmembrane</keyword>
<evidence type="ECO:0000256" key="3">
    <source>
        <dbReference type="ARBA" id="ARBA00022692"/>
    </source>
</evidence>
<dbReference type="InterPro" id="IPR000906">
    <property type="entry name" value="ZU5_dom"/>
</dbReference>
<dbReference type="OrthoDB" id="5973910at2759"/>
<dbReference type="GO" id="GO:0005042">
    <property type="term" value="F:netrin receptor activity"/>
    <property type="evidence" value="ECO:0007669"/>
    <property type="project" value="UniProtKB-UniRule"/>
</dbReference>
<dbReference type="Proteomes" id="UP000192247">
    <property type="component" value="Unassembled WGS sequence"/>
</dbReference>
<feature type="domain" description="Ig-like" evidence="10">
    <location>
        <begin position="218"/>
        <end position="317"/>
    </location>
</feature>
<dbReference type="InterPro" id="IPR033772">
    <property type="entry name" value="UPA"/>
</dbReference>
<evidence type="ECO:0000313" key="13">
    <source>
        <dbReference type="Proteomes" id="UP000192247"/>
    </source>
</evidence>
<organism evidence="12 13">
    <name type="scientific">Tropilaelaps mercedesae</name>
    <dbReference type="NCBI Taxonomy" id="418985"/>
    <lineage>
        <taxon>Eukaryota</taxon>
        <taxon>Metazoa</taxon>
        <taxon>Ecdysozoa</taxon>
        <taxon>Arthropoda</taxon>
        <taxon>Chelicerata</taxon>
        <taxon>Arachnida</taxon>
        <taxon>Acari</taxon>
        <taxon>Parasitiformes</taxon>
        <taxon>Mesostigmata</taxon>
        <taxon>Gamasina</taxon>
        <taxon>Dermanyssoidea</taxon>
        <taxon>Laelapidae</taxon>
        <taxon>Tropilaelaps</taxon>
    </lineage>
</organism>
<dbReference type="InterPro" id="IPR036383">
    <property type="entry name" value="TSP1_rpt_sf"/>
</dbReference>
<dbReference type="AlphaFoldDB" id="A0A1V9Y0U8"/>
<comment type="subcellular location">
    <subcellularLocation>
        <location evidence="7">Cell membrane</location>
        <topology evidence="7">Single-pass type I membrane protein</topology>
    </subcellularLocation>
    <subcellularLocation>
        <location evidence="1">Membrane</location>
        <topology evidence="1">Single-pass membrane protein</topology>
    </subcellularLocation>
</comment>
<evidence type="ECO:0000313" key="12">
    <source>
        <dbReference type="EMBL" id="OQR79387.1"/>
    </source>
</evidence>
<dbReference type="InterPro" id="IPR000884">
    <property type="entry name" value="TSP1_rpt"/>
</dbReference>
<dbReference type="Pfam" id="PF00531">
    <property type="entry name" value="Death"/>
    <property type="match status" value="1"/>
</dbReference>
<dbReference type="Pfam" id="PF00090">
    <property type="entry name" value="TSP_1"/>
    <property type="match status" value="1"/>
</dbReference>
<dbReference type="InterPro" id="IPR000488">
    <property type="entry name" value="Death_dom"/>
</dbReference>
<dbReference type="EMBL" id="MNPL01001164">
    <property type="protein sequence ID" value="OQR79387.1"/>
    <property type="molecule type" value="Genomic_DNA"/>
</dbReference>
<dbReference type="InterPro" id="IPR036179">
    <property type="entry name" value="Ig-like_dom_sf"/>
</dbReference>
<feature type="region of interest" description="Disordered" evidence="8">
    <location>
        <begin position="636"/>
        <end position="682"/>
    </location>
</feature>
<keyword evidence="5 7" id="KW-0472">Membrane</keyword>
<feature type="transmembrane region" description="Helical" evidence="7">
    <location>
        <begin position="529"/>
        <end position="554"/>
    </location>
</feature>
<feature type="compositionally biased region" description="Polar residues" evidence="8">
    <location>
        <begin position="636"/>
        <end position="663"/>
    </location>
</feature>
<dbReference type="InParanoid" id="A0A1V9Y0U8"/>
<evidence type="ECO:0000256" key="7">
    <source>
        <dbReference type="RuleBase" id="RU367033"/>
    </source>
</evidence>
<evidence type="ECO:0000256" key="4">
    <source>
        <dbReference type="ARBA" id="ARBA00022989"/>
    </source>
</evidence>
<evidence type="ECO:0000256" key="2">
    <source>
        <dbReference type="ARBA" id="ARBA00009844"/>
    </source>
</evidence>
<evidence type="ECO:0000256" key="1">
    <source>
        <dbReference type="ARBA" id="ARBA00004167"/>
    </source>
</evidence>
<dbReference type="InterPro" id="IPR003599">
    <property type="entry name" value="Ig_sub"/>
</dbReference>
<keyword evidence="13" id="KW-1185">Reference proteome</keyword>
<dbReference type="InterPro" id="IPR011029">
    <property type="entry name" value="DEATH-like_dom_sf"/>
</dbReference>
<accession>A0A1V9Y0U8</accession>
<keyword evidence="6" id="KW-1015">Disulfide bond</keyword>
<dbReference type="InterPro" id="IPR013783">
    <property type="entry name" value="Ig-like_fold"/>
</dbReference>
<keyword evidence="7" id="KW-0217">Developmental protein</keyword>
<feature type="domain" description="ZU5" evidence="11">
    <location>
        <begin position="717"/>
        <end position="868"/>
    </location>
</feature>
<gene>
    <name evidence="12" type="ORF">BIW11_05769</name>
</gene>
<dbReference type="Gene3D" id="2.20.100.10">
    <property type="entry name" value="Thrombospondin type-1 (TSP1) repeat"/>
    <property type="match status" value="1"/>
</dbReference>
<dbReference type="InterPro" id="IPR037936">
    <property type="entry name" value="UNC5A-D"/>
</dbReference>
<dbReference type="CDD" id="cd08781">
    <property type="entry name" value="Death_UNC5-like"/>
    <property type="match status" value="1"/>
</dbReference>
<feature type="domain" description="Death" evidence="9">
    <location>
        <begin position="1073"/>
        <end position="1139"/>
    </location>
</feature>
<dbReference type="GO" id="GO:0005886">
    <property type="term" value="C:plasma membrane"/>
    <property type="evidence" value="ECO:0007669"/>
    <property type="project" value="UniProtKB-SubCell"/>
</dbReference>
<dbReference type="Gene3D" id="2.60.40.10">
    <property type="entry name" value="Immunoglobulins"/>
    <property type="match status" value="1"/>
</dbReference>
<evidence type="ECO:0000256" key="5">
    <source>
        <dbReference type="ARBA" id="ARBA00023136"/>
    </source>
</evidence>
<keyword evidence="4 7" id="KW-1133">Transmembrane helix</keyword>
<protein>
    <recommendedName>
        <fullName evidence="7">Netrin receptor UNC5</fullName>
    </recommendedName>
</protein>
<evidence type="ECO:0000259" key="10">
    <source>
        <dbReference type="PROSITE" id="PS50835"/>
    </source>
</evidence>
<dbReference type="FunFam" id="2.20.100.10:FF:000001">
    <property type="entry name" value="semaphorin-5A isoform X1"/>
    <property type="match status" value="1"/>
</dbReference>
<dbReference type="SUPFAM" id="SSF82895">
    <property type="entry name" value="TSP-1 type 1 repeat"/>
    <property type="match status" value="1"/>
</dbReference>
<keyword evidence="7" id="KW-0675">Receptor</keyword>
<dbReference type="SUPFAM" id="SSF47986">
    <property type="entry name" value="DEATH domain"/>
    <property type="match status" value="1"/>
</dbReference>
<keyword evidence="7" id="KW-0393">Immunoglobulin domain</keyword>
<proteinExistence type="inferred from homology"/>
<dbReference type="SMART" id="SM00005">
    <property type="entry name" value="DEATH"/>
    <property type="match status" value="1"/>
</dbReference>
<dbReference type="PROSITE" id="PS50835">
    <property type="entry name" value="IG_LIKE"/>
    <property type="match status" value="1"/>
</dbReference>
<dbReference type="Gene3D" id="2.60.220.30">
    <property type="match status" value="1"/>
</dbReference>
<dbReference type="Pfam" id="PF00791">
    <property type="entry name" value="ZU5"/>
    <property type="match status" value="1"/>
</dbReference>
<evidence type="ECO:0000259" key="11">
    <source>
        <dbReference type="PROSITE" id="PS51145"/>
    </source>
</evidence>
<evidence type="ECO:0000259" key="9">
    <source>
        <dbReference type="PROSITE" id="PS50017"/>
    </source>
</evidence>